<dbReference type="InterPro" id="IPR042099">
    <property type="entry name" value="ANL_N_sf"/>
</dbReference>
<dbReference type="GO" id="GO:0030729">
    <property type="term" value="F:acetoacetate-CoA ligase activity"/>
    <property type="evidence" value="ECO:0007669"/>
    <property type="project" value="TreeGrafter"/>
</dbReference>
<comment type="caution">
    <text evidence="2">The sequence shown here is derived from an EMBL/GenBank/DDBJ whole genome shotgun (WGS) entry which is preliminary data.</text>
</comment>
<dbReference type="PANTHER" id="PTHR42921">
    <property type="entry name" value="ACETOACETYL-COA SYNTHETASE"/>
    <property type="match status" value="1"/>
</dbReference>
<dbReference type="Proteomes" id="UP000551501">
    <property type="component" value="Unassembled WGS sequence"/>
</dbReference>
<keyword evidence="3" id="KW-1185">Reference proteome</keyword>
<dbReference type="AlphaFoldDB" id="A0A840F1L4"/>
<evidence type="ECO:0000259" key="1">
    <source>
        <dbReference type="Pfam" id="PF16177"/>
    </source>
</evidence>
<protein>
    <recommendedName>
        <fullName evidence="1">Acetyl-coenzyme A synthetase N-terminal domain-containing protein</fullName>
    </recommendedName>
</protein>
<dbReference type="PANTHER" id="PTHR42921:SF1">
    <property type="entry name" value="ACETOACETYL-COA SYNTHETASE"/>
    <property type="match status" value="1"/>
</dbReference>
<sequence>MTSRIDVFAKDLGERVGRDLTDYADLWEYSVTDLSGFWRAVWDFVDFDAIAAEPLGDGPVLADASMPGASWFPTVRLNYVDAVLAHADRDGVAIVGVVEDGQRVRTIDWRGRRRSASRHGGHPITIFRFTYEHADAASRSADLEPHARWLVER</sequence>
<evidence type="ECO:0000313" key="3">
    <source>
        <dbReference type="Proteomes" id="UP000551501"/>
    </source>
</evidence>
<dbReference type="RefSeq" id="WP_183372584.1">
    <property type="nucleotide sequence ID" value="NZ_BAABHL010000001.1"/>
</dbReference>
<evidence type="ECO:0000313" key="2">
    <source>
        <dbReference type="EMBL" id="MBB4137762.1"/>
    </source>
</evidence>
<feature type="domain" description="Acetyl-coenzyme A synthetase N-terminal" evidence="1">
    <location>
        <begin position="23"/>
        <end position="80"/>
    </location>
</feature>
<reference evidence="2 3" key="1">
    <citation type="submission" date="2020-08" db="EMBL/GenBank/DDBJ databases">
        <title>Sequencing the genomes of 1000 actinobacteria strains.</title>
        <authorList>
            <person name="Klenk H.-P."/>
        </authorList>
    </citation>
    <scope>NUCLEOTIDE SEQUENCE [LARGE SCALE GENOMIC DNA]</scope>
    <source>
        <strain evidence="2 3">DSM 45298</strain>
    </source>
</reference>
<accession>A0A840F1L4</accession>
<dbReference type="Pfam" id="PF16177">
    <property type="entry name" value="ACAS_N"/>
    <property type="match status" value="1"/>
</dbReference>
<dbReference type="InterPro" id="IPR032387">
    <property type="entry name" value="ACAS_N"/>
</dbReference>
<proteinExistence type="predicted"/>
<gene>
    <name evidence="2" type="ORF">BKA16_004314</name>
</gene>
<dbReference type="EMBL" id="JACIFP010000001">
    <property type="protein sequence ID" value="MBB4137762.1"/>
    <property type="molecule type" value="Genomic_DNA"/>
</dbReference>
<dbReference type="Gene3D" id="3.40.50.12780">
    <property type="entry name" value="N-terminal domain of ligase-like"/>
    <property type="match status" value="1"/>
</dbReference>
<name>A0A840F1L4_9ACTN</name>
<organism evidence="2 3">
    <name type="scientific">Gordonia humi</name>
    <dbReference type="NCBI Taxonomy" id="686429"/>
    <lineage>
        <taxon>Bacteria</taxon>
        <taxon>Bacillati</taxon>
        <taxon>Actinomycetota</taxon>
        <taxon>Actinomycetes</taxon>
        <taxon>Mycobacteriales</taxon>
        <taxon>Gordoniaceae</taxon>
        <taxon>Gordonia</taxon>
    </lineage>
</organism>